<evidence type="ECO:0000256" key="7">
    <source>
        <dbReference type="ARBA" id="ARBA00023002"/>
    </source>
</evidence>
<dbReference type="GO" id="GO:0070221">
    <property type="term" value="P:sulfide oxidation, using sulfide:quinone oxidoreductase"/>
    <property type="evidence" value="ECO:0007669"/>
    <property type="project" value="TreeGrafter"/>
</dbReference>
<evidence type="ECO:0000256" key="6">
    <source>
        <dbReference type="ARBA" id="ARBA00022946"/>
    </source>
</evidence>
<dbReference type="GO" id="GO:0071949">
    <property type="term" value="F:FAD binding"/>
    <property type="evidence" value="ECO:0007669"/>
    <property type="project" value="TreeGrafter"/>
</dbReference>
<evidence type="ECO:0000256" key="8">
    <source>
        <dbReference type="ARBA" id="ARBA00023128"/>
    </source>
</evidence>
<accession>A0AAF0EZ29</accession>
<evidence type="ECO:0000256" key="11">
    <source>
        <dbReference type="SAM" id="MobiDB-lite"/>
    </source>
</evidence>
<dbReference type="Gene3D" id="3.50.50.60">
    <property type="entry name" value="FAD/NAD(P)-binding domain"/>
    <property type="match status" value="2"/>
</dbReference>
<dbReference type="Pfam" id="PF07992">
    <property type="entry name" value="Pyr_redox_2"/>
    <property type="match status" value="1"/>
</dbReference>
<feature type="region of interest" description="Disordered" evidence="11">
    <location>
        <begin position="453"/>
        <end position="475"/>
    </location>
</feature>
<dbReference type="InterPro" id="IPR036188">
    <property type="entry name" value="FAD/NAD-bd_sf"/>
</dbReference>
<dbReference type="GO" id="GO:0005739">
    <property type="term" value="C:mitochondrion"/>
    <property type="evidence" value="ECO:0007669"/>
    <property type="project" value="UniProtKB-SubCell"/>
</dbReference>
<evidence type="ECO:0000256" key="9">
    <source>
        <dbReference type="ARBA" id="ARBA00060891"/>
    </source>
</evidence>
<keyword evidence="14" id="KW-1185">Reference proteome</keyword>
<dbReference type="GO" id="GO:0048038">
    <property type="term" value="F:quinone binding"/>
    <property type="evidence" value="ECO:0007669"/>
    <property type="project" value="UniProtKB-KW"/>
</dbReference>
<keyword evidence="5" id="KW-0274">FAD</keyword>
<evidence type="ECO:0000256" key="4">
    <source>
        <dbReference type="ARBA" id="ARBA00022719"/>
    </source>
</evidence>
<keyword evidence="7 13" id="KW-0560">Oxidoreductase</keyword>
<name>A0AAF0EZ29_9BASI</name>
<evidence type="ECO:0000256" key="2">
    <source>
        <dbReference type="ARBA" id="ARBA00004173"/>
    </source>
</evidence>
<dbReference type="PANTHER" id="PTHR10632:SF2">
    <property type="entry name" value="SULFIDE:QUINONE OXIDOREDUCTASE, MITOCHONDRIAL"/>
    <property type="match status" value="1"/>
</dbReference>
<evidence type="ECO:0000256" key="5">
    <source>
        <dbReference type="ARBA" id="ARBA00022827"/>
    </source>
</evidence>
<evidence type="ECO:0000256" key="10">
    <source>
        <dbReference type="ARBA" id="ARBA00070160"/>
    </source>
</evidence>
<keyword evidence="3" id="KW-0285">Flavoprotein</keyword>
<dbReference type="EMBL" id="CP119881">
    <property type="protein sequence ID" value="WFD36866.1"/>
    <property type="molecule type" value="Genomic_DNA"/>
</dbReference>
<evidence type="ECO:0000259" key="12">
    <source>
        <dbReference type="Pfam" id="PF07992"/>
    </source>
</evidence>
<dbReference type="SUPFAM" id="SSF51905">
    <property type="entry name" value="FAD/NAD(P)-binding domain"/>
    <property type="match status" value="2"/>
</dbReference>
<dbReference type="Proteomes" id="UP001219933">
    <property type="component" value="Chromosome 5"/>
</dbReference>
<reference evidence="13" key="1">
    <citation type="submission" date="2023-03" db="EMBL/GenBank/DDBJ databases">
        <title>Mating type loci evolution in Malassezia.</title>
        <authorList>
            <person name="Coelho M.A."/>
        </authorList>
    </citation>
    <scope>NUCLEOTIDE SEQUENCE</scope>
    <source>
        <strain evidence="13">CBS 11721</strain>
    </source>
</reference>
<comment type="cofactor">
    <cofactor evidence="1">
        <name>FAD</name>
        <dbReference type="ChEBI" id="CHEBI:57692"/>
    </cofactor>
</comment>
<evidence type="ECO:0000256" key="1">
    <source>
        <dbReference type="ARBA" id="ARBA00001974"/>
    </source>
</evidence>
<dbReference type="InterPro" id="IPR015904">
    <property type="entry name" value="Sulphide_quinone_reductase"/>
</dbReference>
<sequence length="611" mass="66705">MFSQLARASISPRTAVRSGALAAGFATSAARDAAHKVVVVGAGSAGLSVSAQLLRKGTFAKDDIAIVDPAEYHHYQPGWTLVGGGLKTREELRRPLASLVDPKVRFYQDAVTQIRAKDNTVVTSSGEELNYEHLIVASGYEITLDSISGLREALSKPNPKVTSIYTYDSVDKVFPSIQALTEGTALFTQPSSPIKCAGAPQKIMWLAVDYWKKAGLFDSDPAKSKIKVSFETGMPTMFSVPKYNEVLEQLRVERGVDAHYKHNLTAIEDDVAVFSVPDAEPVRRKFDLLHVTPTMAPPKFISESGIANAAGYVDVDQGTLRHVSHPNVWSIGDSSSLPTSKTVAAITGQAPVLVENVLLALEGKEPTATYDGYTSCPLITEYGKVLLAEFVYGLQPKESFNGVLGIDQGQPQRLFYNLKKDFFPWVYYSSHVKGTWAGPKGWSFGGRRSFSTSVRAQRNTPVRHPRDPLHNNPNASRFALNSGETFIVRPPPSAISARATVESVESFFEGDAKGAAPAAPLVNRRKENSYKTPSPEEIAAIQELRAQDPVANSVGVLSKRFGCSPHFVSKVAPAPKKHLAAQVADLELRKATWGMNKRISRIEREERRALW</sequence>
<organism evidence="13 14">
    <name type="scientific">Malassezia cuniculi</name>
    <dbReference type="NCBI Taxonomy" id="948313"/>
    <lineage>
        <taxon>Eukaryota</taxon>
        <taxon>Fungi</taxon>
        <taxon>Dikarya</taxon>
        <taxon>Basidiomycota</taxon>
        <taxon>Ustilaginomycotina</taxon>
        <taxon>Malasseziomycetes</taxon>
        <taxon>Malasseziales</taxon>
        <taxon>Malasseziaceae</taxon>
        <taxon>Malassezia</taxon>
    </lineage>
</organism>
<dbReference type="Pfam" id="PF12824">
    <property type="entry name" value="MRP-L20"/>
    <property type="match status" value="1"/>
</dbReference>
<comment type="subcellular location">
    <subcellularLocation>
        <location evidence="2">Mitochondrion</location>
    </subcellularLocation>
</comment>
<comment type="similarity">
    <text evidence="9">Belongs to the SQRD family.</text>
</comment>
<evidence type="ECO:0000256" key="3">
    <source>
        <dbReference type="ARBA" id="ARBA00022630"/>
    </source>
</evidence>
<keyword evidence="4" id="KW-0874">Quinone</keyword>
<proteinExistence type="inferred from homology"/>
<keyword evidence="8" id="KW-0496">Mitochondrion</keyword>
<keyword evidence="6" id="KW-0809">Transit peptide</keyword>
<dbReference type="GO" id="GO:0070224">
    <property type="term" value="F:sulfide:quinone oxidoreductase activity"/>
    <property type="evidence" value="ECO:0007669"/>
    <property type="project" value="TreeGrafter"/>
</dbReference>
<dbReference type="AlphaFoldDB" id="A0AAF0EZ29"/>
<evidence type="ECO:0000313" key="14">
    <source>
        <dbReference type="Proteomes" id="UP001219933"/>
    </source>
</evidence>
<feature type="domain" description="FAD/NAD(P)-binding" evidence="12">
    <location>
        <begin position="36"/>
        <end position="158"/>
    </location>
</feature>
<protein>
    <recommendedName>
        <fullName evidence="10">Sulfide:quinone oxidoreductase, mitochondrial</fullName>
    </recommendedName>
</protein>
<gene>
    <name evidence="13" type="ORF">MCUN1_003756</name>
</gene>
<dbReference type="PANTHER" id="PTHR10632">
    <property type="entry name" value="SULFIDE:QUINONE OXIDOREDUCTASE"/>
    <property type="match status" value="1"/>
</dbReference>
<evidence type="ECO:0000313" key="13">
    <source>
        <dbReference type="EMBL" id="WFD36866.1"/>
    </source>
</evidence>
<dbReference type="FunFam" id="3.50.50.60:FF:000034">
    <property type="entry name" value="sulfide:quinone oxidoreductase, mitochondrial"/>
    <property type="match status" value="1"/>
</dbReference>
<dbReference type="InterPro" id="IPR023753">
    <property type="entry name" value="FAD/NAD-binding_dom"/>
</dbReference>